<organism evidence="10 11">
    <name type="scientific">Limnoraphis robusta CCNP1315</name>
    <dbReference type="NCBI Taxonomy" id="3110306"/>
    <lineage>
        <taxon>Bacteria</taxon>
        <taxon>Bacillati</taxon>
        <taxon>Cyanobacteriota</taxon>
        <taxon>Cyanophyceae</taxon>
        <taxon>Oscillatoriophycideae</taxon>
        <taxon>Oscillatoriales</taxon>
        <taxon>Sirenicapillariaceae</taxon>
        <taxon>Limnoraphis</taxon>
    </lineage>
</organism>
<dbReference type="InterPro" id="IPR010095">
    <property type="entry name" value="Cas12f1-like_TNB"/>
</dbReference>
<keyword evidence="4" id="KW-0862">Zinc</keyword>
<evidence type="ECO:0000313" key="10">
    <source>
        <dbReference type="EMBL" id="MEA5520174.1"/>
    </source>
</evidence>
<evidence type="ECO:0000256" key="6">
    <source>
        <dbReference type="ARBA" id="ARBA00023172"/>
    </source>
</evidence>
<evidence type="ECO:0000256" key="2">
    <source>
        <dbReference type="ARBA" id="ARBA00022578"/>
    </source>
</evidence>
<name>A0ABU5TZC0_9CYAN</name>
<evidence type="ECO:0000256" key="3">
    <source>
        <dbReference type="ARBA" id="ARBA00022723"/>
    </source>
</evidence>
<keyword evidence="3" id="KW-0479">Metal-binding</keyword>
<dbReference type="EMBL" id="JAYGHT010000075">
    <property type="protein sequence ID" value="MEA5520174.1"/>
    <property type="molecule type" value="Genomic_DNA"/>
</dbReference>
<evidence type="ECO:0000256" key="4">
    <source>
        <dbReference type="ARBA" id="ARBA00022833"/>
    </source>
</evidence>
<dbReference type="RefSeq" id="WP_323272280.1">
    <property type="nucleotide sequence ID" value="NZ_JAYGHT010000075.1"/>
</dbReference>
<evidence type="ECO:0000259" key="9">
    <source>
        <dbReference type="Pfam" id="PF12323"/>
    </source>
</evidence>
<comment type="caution">
    <text evidence="10">The sequence shown here is derived from an EMBL/GenBank/DDBJ whole genome shotgun (WGS) entry which is preliminary data.</text>
</comment>
<evidence type="ECO:0000256" key="1">
    <source>
        <dbReference type="ARBA" id="ARBA00008761"/>
    </source>
</evidence>
<evidence type="ECO:0000259" key="7">
    <source>
        <dbReference type="Pfam" id="PF01385"/>
    </source>
</evidence>
<proteinExistence type="inferred from homology"/>
<dbReference type="Pfam" id="PF12323">
    <property type="entry name" value="HTH_OrfB_IS605"/>
    <property type="match status" value="1"/>
</dbReference>
<evidence type="ECO:0000313" key="11">
    <source>
        <dbReference type="Proteomes" id="UP001301728"/>
    </source>
</evidence>
<feature type="domain" description="Cas12f1-like TNB" evidence="8">
    <location>
        <begin position="315"/>
        <end position="380"/>
    </location>
</feature>
<dbReference type="InterPro" id="IPR021027">
    <property type="entry name" value="Transposase_put_HTH"/>
</dbReference>
<keyword evidence="6" id="KW-0233">DNA recombination</keyword>
<reference evidence="10 11" key="1">
    <citation type="submission" date="2023-12" db="EMBL/GenBank/DDBJ databases">
        <title>Baltic Sea Cyanobacteria.</title>
        <authorList>
            <person name="Delbaje E."/>
            <person name="Fewer D.P."/>
            <person name="Shishido T.K."/>
        </authorList>
    </citation>
    <scope>NUCLEOTIDE SEQUENCE [LARGE SCALE GENOMIC DNA]</scope>
    <source>
        <strain evidence="10 11">CCNP 1315</strain>
    </source>
</reference>
<keyword evidence="5" id="KW-0238">DNA-binding</keyword>
<protein>
    <submittedName>
        <fullName evidence="10">Transposase</fullName>
    </submittedName>
</protein>
<dbReference type="InterPro" id="IPR001959">
    <property type="entry name" value="Transposase"/>
</dbReference>
<dbReference type="Pfam" id="PF01385">
    <property type="entry name" value="OrfB_IS605"/>
    <property type="match status" value="1"/>
</dbReference>
<sequence>MIITHCYKIKPSQQQIAQMEDWLDLLRRHWNYALGQRLDWLMRTRCYIDRCSLISCPIGEIPAKVDYYSQQSELKETKRLFPNYKEIYSEVQQINLQRLKIAWERWLIPEQSGKRCGKPRFKKVGSLRSFSFSRVNHPKAAIKFDGKNIITTRIGIIPVVVHRPIPDGFVIQTATIVKKADGWYVCFSLKDDSVPELLPVARIKTGVGVDVGLKELCVTSTGETFPFKRFYRKAQTQLARGQRKLSRKQKRSNNYLKQLNRVQRIHQKIQRQRKQQHYKIAHSLVNRYDLIAVEDLNIKGLARTPLSKSILDAGWGGFLTRLEAVAVKRGIQFVKVSAYGTTQECSSCGTNVPKDLSVRTHECPKCQVVLDRDENAALNIFNRALNEVGIILSACGGLVSRQPLKQETSRTEEYIQLSVS</sequence>
<evidence type="ECO:0000256" key="5">
    <source>
        <dbReference type="ARBA" id="ARBA00023125"/>
    </source>
</evidence>
<accession>A0ABU5TZC0</accession>
<evidence type="ECO:0000259" key="8">
    <source>
        <dbReference type="Pfam" id="PF07282"/>
    </source>
</evidence>
<dbReference type="Pfam" id="PF07282">
    <property type="entry name" value="Cas12f1-like_TNB"/>
    <property type="match status" value="1"/>
</dbReference>
<gene>
    <name evidence="10" type="ORF">VB854_14595</name>
</gene>
<keyword evidence="2" id="KW-0815">Transposition</keyword>
<dbReference type="NCBIfam" id="NF040570">
    <property type="entry name" value="guided_TnpB"/>
    <property type="match status" value="1"/>
</dbReference>
<feature type="domain" description="Transposase putative helix-turn-helix" evidence="9">
    <location>
        <begin position="1"/>
        <end position="43"/>
    </location>
</feature>
<dbReference type="Proteomes" id="UP001301728">
    <property type="component" value="Unassembled WGS sequence"/>
</dbReference>
<keyword evidence="11" id="KW-1185">Reference proteome</keyword>
<feature type="domain" description="Probable transposase IS891/IS1136/IS1341" evidence="7">
    <location>
        <begin position="198"/>
        <end position="303"/>
    </location>
</feature>
<comment type="similarity">
    <text evidence="1">In the C-terminal section; belongs to the transposase 35 family.</text>
</comment>